<dbReference type="SUPFAM" id="SSF52833">
    <property type="entry name" value="Thioredoxin-like"/>
    <property type="match status" value="1"/>
</dbReference>
<name>A0A6L5XCE1_9BACT</name>
<evidence type="ECO:0000313" key="2">
    <source>
        <dbReference type="Proteomes" id="UP000483362"/>
    </source>
</evidence>
<keyword evidence="2" id="KW-1185">Reference proteome</keyword>
<accession>A0A6L5XCE1</accession>
<evidence type="ECO:0000313" key="1">
    <source>
        <dbReference type="EMBL" id="MSS18109.1"/>
    </source>
</evidence>
<reference evidence="1 2" key="1">
    <citation type="submission" date="2019-08" db="EMBL/GenBank/DDBJ databases">
        <title>In-depth cultivation of the pig gut microbiome towards novel bacterial diversity and tailored functional studies.</title>
        <authorList>
            <person name="Wylensek D."/>
            <person name="Hitch T.C.A."/>
            <person name="Clavel T."/>
        </authorList>
    </citation>
    <scope>NUCLEOTIDE SEQUENCE [LARGE SCALE GENOMIC DNA]</scope>
    <source>
        <strain evidence="1 2">Oil-RF-744-WCA-WT-10</strain>
    </source>
</reference>
<sequence length="159" mass="17401">MKKSPIIVVSLLLLLVFFGSSSSGVETEARIGLQAPNFAVSNGEVTAQLQNCRGRYVVVTFWSSVDPESRMANIVHDRVAAGNARLAHIAVNYDSSEGVYRELVKLDSLDGDTQFYGNTIQGRALLAAWHQETGYSSFLIDPQGRIVAKNPTEAMLKRI</sequence>
<dbReference type="AlphaFoldDB" id="A0A6L5XCE1"/>
<dbReference type="Proteomes" id="UP000483362">
    <property type="component" value="Unassembled WGS sequence"/>
</dbReference>
<dbReference type="RefSeq" id="WP_154327053.1">
    <property type="nucleotide sequence ID" value="NZ_CP045696.1"/>
</dbReference>
<dbReference type="InterPro" id="IPR036249">
    <property type="entry name" value="Thioredoxin-like_sf"/>
</dbReference>
<protein>
    <submittedName>
        <fullName evidence="1">Uncharacterized protein</fullName>
    </submittedName>
</protein>
<proteinExistence type="predicted"/>
<dbReference type="Gene3D" id="3.40.30.10">
    <property type="entry name" value="Glutaredoxin"/>
    <property type="match status" value="1"/>
</dbReference>
<gene>
    <name evidence="1" type="ORF">FYJ29_10125</name>
</gene>
<comment type="caution">
    <text evidence="1">The sequence shown here is derived from an EMBL/GenBank/DDBJ whole genome shotgun (WGS) entry which is preliminary data.</text>
</comment>
<organism evidence="1 2">
    <name type="scientific">Sodaliphilus pleomorphus</name>
    <dbReference type="NCBI Taxonomy" id="2606626"/>
    <lineage>
        <taxon>Bacteria</taxon>
        <taxon>Pseudomonadati</taxon>
        <taxon>Bacteroidota</taxon>
        <taxon>Bacteroidia</taxon>
        <taxon>Bacteroidales</taxon>
        <taxon>Muribaculaceae</taxon>
        <taxon>Sodaliphilus</taxon>
    </lineage>
</organism>
<dbReference type="EMBL" id="VULT01000016">
    <property type="protein sequence ID" value="MSS18109.1"/>
    <property type="molecule type" value="Genomic_DNA"/>
</dbReference>